<evidence type="ECO:0000259" key="5">
    <source>
        <dbReference type="PROSITE" id="PS50172"/>
    </source>
</evidence>
<dbReference type="InterPro" id="IPR047252">
    <property type="entry name" value="TP53BP1-like"/>
</dbReference>
<evidence type="ECO:0000313" key="7">
    <source>
        <dbReference type="Proteomes" id="UP000838763"/>
    </source>
</evidence>
<feature type="compositionally biased region" description="Polar residues" evidence="4">
    <location>
        <begin position="644"/>
        <end position="653"/>
    </location>
</feature>
<dbReference type="GO" id="GO:0045944">
    <property type="term" value="P:positive regulation of transcription by RNA polymerase II"/>
    <property type="evidence" value="ECO:0007669"/>
    <property type="project" value="TreeGrafter"/>
</dbReference>
<dbReference type="GO" id="GO:0000077">
    <property type="term" value="P:DNA damage checkpoint signaling"/>
    <property type="evidence" value="ECO:0007669"/>
    <property type="project" value="TreeGrafter"/>
</dbReference>
<feature type="region of interest" description="Disordered" evidence="4">
    <location>
        <begin position="1249"/>
        <end position="1280"/>
    </location>
</feature>
<proteinExistence type="predicted"/>
<protein>
    <recommendedName>
        <fullName evidence="5">BRCT domain-containing protein</fullName>
    </recommendedName>
</protein>
<dbReference type="SUPFAM" id="SSF52113">
    <property type="entry name" value="BRCT domain"/>
    <property type="match status" value="1"/>
</dbReference>
<dbReference type="CDD" id="cd17745">
    <property type="entry name" value="BRCT_p53bp1_rpt1"/>
    <property type="match status" value="1"/>
</dbReference>
<feature type="region of interest" description="Disordered" evidence="4">
    <location>
        <begin position="1"/>
        <end position="20"/>
    </location>
</feature>
<dbReference type="GO" id="GO:0042393">
    <property type="term" value="F:histone binding"/>
    <property type="evidence" value="ECO:0007669"/>
    <property type="project" value="TreeGrafter"/>
</dbReference>
<dbReference type="InterPro" id="IPR047249">
    <property type="entry name" value="BRCT_p53bp1-like_rpt1"/>
</dbReference>
<feature type="region of interest" description="Disordered" evidence="4">
    <location>
        <begin position="926"/>
        <end position="956"/>
    </location>
</feature>
<comment type="subcellular location">
    <subcellularLocation>
        <location evidence="1">Nucleus</location>
    </subcellularLocation>
</comment>
<dbReference type="OrthoDB" id="129353at2759"/>
<keyword evidence="7" id="KW-1185">Reference proteome</keyword>
<dbReference type="InterPro" id="IPR036420">
    <property type="entry name" value="BRCT_dom_sf"/>
</dbReference>
<evidence type="ECO:0000313" key="6">
    <source>
        <dbReference type="EMBL" id="CAI4212623.1"/>
    </source>
</evidence>
<dbReference type="EMBL" id="CALLCH030000005">
    <property type="protein sequence ID" value="CAI4212623.1"/>
    <property type="molecule type" value="Genomic_DNA"/>
</dbReference>
<dbReference type="PANTHER" id="PTHR15321">
    <property type="entry name" value="TUMOR SUPPRESSOR P53-BINDING PROTEIN 1"/>
    <property type="match status" value="1"/>
</dbReference>
<feature type="compositionally biased region" description="Low complexity" evidence="4">
    <location>
        <begin position="58"/>
        <end position="67"/>
    </location>
</feature>
<organism evidence="6 7">
    <name type="scientific">Parascedosporium putredinis</name>
    <dbReference type="NCBI Taxonomy" id="1442378"/>
    <lineage>
        <taxon>Eukaryota</taxon>
        <taxon>Fungi</taxon>
        <taxon>Dikarya</taxon>
        <taxon>Ascomycota</taxon>
        <taxon>Pezizomycotina</taxon>
        <taxon>Sordariomycetes</taxon>
        <taxon>Hypocreomycetidae</taxon>
        <taxon>Microascales</taxon>
        <taxon>Microascaceae</taxon>
        <taxon>Parascedosporium</taxon>
    </lineage>
</organism>
<dbReference type="InterPro" id="IPR001357">
    <property type="entry name" value="BRCT_dom"/>
</dbReference>
<feature type="compositionally biased region" description="Acidic residues" evidence="4">
    <location>
        <begin position="509"/>
        <end position="535"/>
    </location>
</feature>
<sequence length="1637" mass="180429">MSELEMQSYGVAVADESQESQSLLEKYVSEFGIPGLGPAFDDAKTRSSNIPTPPEPQPITISSSPTSQRKDITTTNRGQGRATQRRVAIDLENAHDPIRLPPPMRAPRTMDISQSPTQANDDRDYETACNVLTSSDQPASNQSDAPRTLQEGDTGAVNFGPLSQDGKDISQDSDILSPFSENPVLQRGDWRGQRASQRYGMTPARPSMAAPPETPAGPVNPFAARQKPASQRRELLEEYEPVEASQQRKLASEDLPRPVSDIDSDEDDELRRRRRARQRRDWAERKLRDISFEPPAKAGAANSRGRRSREEYAGAGRFSTLVQTSSIRLIILFASVPPREHDSVDTRLNMTSPVDAPDVSDGIHEPFDEDRVMIPVTSPPPALSLRKRRRTRWRNFSPLLGRSAGAATSDVVWYIERYGLRHATQRTSSRVLVPESPMVVPESDIVQDALVSEDDPGDDTVLAPVQEDEDEAPQELPPIDDDLPSTQPPSSAIPPARARSRRRGGPVEEPVEAPMEEPAEAPTEEPAEAPTEEPAEALMGSLQKSPQTELLRSLPRNAPRHPNRSILRRASSISKNDLYDLPASSAAEPPVPKSVRAPLLRRTYGKVRRTLRLTRNSLASSKQQHDIHDINSTDELAKSPSRAPLSTSSAMVSRTNLGRSARFSESTSTNPATTNRALLFDNMAFAISFQAQRDGETSEEYKERCSMSEELADLVVRAGGRILTTGFNELLDAPTLKPAAATAAGAAEEAEGGDDAPLTLDPEARGLGFTALLADGHSRKVKYMQALALGLPCLAYQWASACLDKGEVLDWSPYLLCAGQSVCAGNAILSRHLAPYSAIGAALEDAVAQRRELLGGDRILLVMKKSRAEESKMAYLVLARILGAKLTRAHSVRDARVALRQSEARGFRFDWVYVDEETGSAEQLFGEAGAGANPGSGPGSTKGGGSRKRKRTRGKQAKEILEQIGSELRWSDLVQLNRVCSALYRATRNLALQDAYLCTRDGWHVDTKRQPLSALGPRMPGIRSLTVASPDPEFTVEATRLGRCLSCEAQANEGSRKSALGARRTRFTWALGVCAPSYIYNQFAKDQPNIRELTLITAYRRYGVRCTWRIPNLTHFHNVTRFSWTGFNQNQLPILAAAFRTFARQLEHLHLDLLAISTGVYTVHFGDVAPEELEADEAPNADSMFERLITDMARDARYGGDQGVMFPALRGLSLTNTALGPRSQELCRAFNGARLEVLRLKSCHMEAEEQDDVDSASAAAEPTNENSQPPKKQRLRLQLGPRRRGTAPLRVLELHLTHAWAEDRHVELYGLMGLCKRLEEFVDHVVTQPARVAGGYGLAAAGDLSRTEGRHLMGLRRGETPKLRRFVFHPGWRWEAPGEEGAVSAQQQQQPPPPGPELGPSERAYQAEPMANPLSHLRLEFLGYAASPLYMSCVTPEALSNLVVLHVRQYYEKKPRFYSHAFGAIPMISTSASHSRSSSGVDHKNDDRTNGHDHSNHDANNEERPMRTWLTRECYELASWVFGNPDRFPKLKILAFGDFGAIQPINRLLLCRAENPVPDPPLSPSALAATPSAAAEQRRMMAYGIGDTAKAKAAVDYYELVERSWRVGVGGHAYVERVEAEVGDFFARESEAMAKKR</sequence>
<evidence type="ECO:0000256" key="3">
    <source>
        <dbReference type="ARBA" id="ARBA00023242"/>
    </source>
</evidence>
<feature type="compositionally biased region" description="Polar residues" evidence="4">
    <location>
        <begin position="73"/>
        <end position="82"/>
    </location>
</feature>
<dbReference type="PANTHER" id="PTHR15321:SF3">
    <property type="entry name" value="TP53-BINDING PROTEIN 1"/>
    <property type="match status" value="1"/>
</dbReference>
<feature type="compositionally biased region" description="Acidic residues" evidence="4">
    <location>
        <begin position="468"/>
        <end position="483"/>
    </location>
</feature>
<feature type="domain" description="BRCT" evidence="5">
    <location>
        <begin position="675"/>
        <end position="816"/>
    </location>
</feature>
<feature type="compositionally biased region" description="Basic residues" evidence="4">
    <location>
        <begin position="945"/>
        <end position="955"/>
    </location>
</feature>
<evidence type="ECO:0000256" key="1">
    <source>
        <dbReference type="ARBA" id="ARBA00004123"/>
    </source>
</evidence>
<feature type="compositionally biased region" description="Basic residues" evidence="4">
    <location>
        <begin position="1271"/>
        <end position="1280"/>
    </location>
</feature>
<comment type="caution">
    <text evidence="6">The sequence shown here is derived from an EMBL/GenBank/DDBJ whole genome shotgun (WGS) entry which is preliminary data.</text>
</comment>
<dbReference type="Gene3D" id="3.40.50.10190">
    <property type="entry name" value="BRCT domain"/>
    <property type="match status" value="1"/>
</dbReference>
<dbReference type="PROSITE" id="PS50172">
    <property type="entry name" value="BRCT"/>
    <property type="match status" value="1"/>
</dbReference>
<feature type="region of interest" description="Disordered" evidence="4">
    <location>
        <begin position="1379"/>
        <end position="1403"/>
    </location>
</feature>
<accession>A0A9P1M8W8</accession>
<evidence type="ECO:0000256" key="2">
    <source>
        <dbReference type="ARBA" id="ARBA00022763"/>
    </source>
</evidence>
<feature type="region of interest" description="Disordered" evidence="4">
    <location>
        <begin position="35"/>
        <end position="280"/>
    </location>
</feature>
<reference evidence="6" key="1">
    <citation type="submission" date="2022-11" db="EMBL/GenBank/DDBJ databases">
        <authorList>
            <person name="Scott C."/>
            <person name="Bruce N."/>
        </authorList>
    </citation>
    <scope>NUCLEOTIDE SEQUENCE</scope>
</reference>
<name>A0A9P1M8W8_9PEZI</name>
<feature type="compositionally biased region" description="Basic and acidic residues" evidence="4">
    <location>
        <begin position="623"/>
        <end position="637"/>
    </location>
</feature>
<dbReference type="GO" id="GO:0005634">
    <property type="term" value="C:nucleus"/>
    <property type="evidence" value="ECO:0007669"/>
    <property type="project" value="UniProtKB-SubCell"/>
</dbReference>
<dbReference type="Proteomes" id="UP000838763">
    <property type="component" value="Unassembled WGS sequence"/>
</dbReference>
<keyword evidence="2" id="KW-0227">DNA damage</keyword>
<gene>
    <name evidence="6" type="ORF">PPNO1_LOCUS2380</name>
</gene>
<feature type="region of interest" description="Disordered" evidence="4">
    <location>
        <begin position="1471"/>
        <end position="1504"/>
    </location>
</feature>
<feature type="region of interest" description="Disordered" evidence="4">
    <location>
        <begin position="617"/>
        <end position="653"/>
    </location>
</feature>
<feature type="compositionally biased region" description="Basic and acidic residues" evidence="4">
    <location>
        <begin position="1481"/>
        <end position="1504"/>
    </location>
</feature>
<feature type="region of interest" description="Disordered" evidence="4">
    <location>
        <begin position="468"/>
        <end position="546"/>
    </location>
</feature>
<feature type="region of interest" description="Disordered" evidence="4">
    <location>
        <begin position="341"/>
        <end position="360"/>
    </location>
</feature>
<feature type="compositionally biased region" description="Low complexity" evidence="4">
    <location>
        <begin position="488"/>
        <end position="497"/>
    </location>
</feature>
<evidence type="ECO:0000256" key="4">
    <source>
        <dbReference type="SAM" id="MobiDB-lite"/>
    </source>
</evidence>
<feature type="compositionally biased region" description="Polar residues" evidence="4">
    <location>
        <begin position="130"/>
        <end position="145"/>
    </location>
</feature>
<keyword evidence="3" id="KW-0539">Nucleus</keyword>
<feature type="compositionally biased region" description="Basic and acidic residues" evidence="4">
    <location>
        <begin position="87"/>
        <end position="98"/>
    </location>
</feature>
<feature type="compositionally biased region" description="Gly residues" evidence="4">
    <location>
        <begin position="928"/>
        <end position="944"/>
    </location>
</feature>